<reference evidence="12" key="1">
    <citation type="submission" date="2025-08" db="UniProtKB">
        <authorList>
            <consortium name="Ensembl"/>
        </authorList>
    </citation>
    <scope>IDENTIFICATION</scope>
</reference>
<sequence>MQDMWDSQRKATGVIGDRPQGDRKAVRKTTFTRWMNVFLQKCDPPLEVCDLFTDIQDGRILMALLEELSGCKLLYRFRPSSHHIFRLNNISKALAFLDDRHVKLLDIDASSIADGIPSVVLNLVWNIILHFQVKEVTGGLQRHMSSSLSSLSLSKHPSTSDLSPPPNDDGSYSCNSLPTKGRKTSMGAKYYSKAVKTFLQWVQRCTSKYGVDVDDFGTSWRSGLAFLALIKSINPDLVNLRESLSREPEENVKQAFMLAHHSLGVPPLLEPEDVLSPSPDEQSIITYVSMFLGHLSGADEDCTRNMDLPETPNFGSPDPVSFGETLPDTPDAQALLNSFEKSNEQQLWRRWSRRFSGTSSSPRRAFPPPSPLDACIVNQEIRSWMEKGLDQGSRKKRAEGSRVSLSSEEGIYSLSALDSDEEDAYSYILDLNKEVFHPYHQPKRPVPKVEEETAEQMKEESKHLEEFGLCSSSGCPQQEGPPDEDTASNFKSEVGSQSAGHRKFDLDKNKVSPREASNTTAVFDLEPKGENRNKELEESALNSDDQEERGQKTISRHDKTTDDGVNKISVEAAGWRKDAVKGEEGKLSENQGNVSERRRAVGELRGSEEGRDLRKDGVNEEETASQRNVYSGSFKVEVNERILTADVANDARQTDAARVNTEKASDRKDNVTKTDLTKNKGKMEEAEHVMKSSDYEHKDLTTTDQNGGTAPTKPNDDIQDGDSSQRTACSASSQSFSIEGGLSLQSFAASCDITPLELEMLLVLWILLYCYLILPQMNL</sequence>
<feature type="region of interest" description="Disordered" evidence="10">
    <location>
        <begin position="1"/>
        <end position="21"/>
    </location>
</feature>
<dbReference type="InterPro" id="IPR036872">
    <property type="entry name" value="CH_dom_sf"/>
</dbReference>
<feature type="compositionally biased region" description="Basic and acidic residues" evidence="10">
    <location>
        <begin position="652"/>
        <end position="701"/>
    </location>
</feature>
<feature type="compositionally biased region" description="Basic and acidic residues" evidence="10">
    <location>
        <begin position="502"/>
        <end position="513"/>
    </location>
</feature>
<dbReference type="GO" id="GO:0005737">
    <property type="term" value="C:cytoplasm"/>
    <property type="evidence" value="ECO:0007669"/>
    <property type="project" value="TreeGrafter"/>
</dbReference>
<dbReference type="OrthoDB" id="10017054at2759"/>
<dbReference type="PANTHER" id="PTHR47535:SF9">
    <property type="entry name" value="CALPONIN-HOMOLOGY (CH) DOMAIN-CONTAINING PROTEIN"/>
    <property type="match status" value="1"/>
</dbReference>
<dbReference type="FunFam" id="1.10.418.10:FF:000057">
    <property type="entry name" value="Calmin"/>
    <property type="match status" value="1"/>
</dbReference>
<dbReference type="SMART" id="SM00033">
    <property type="entry name" value="CH"/>
    <property type="match status" value="2"/>
</dbReference>
<feature type="compositionally biased region" description="Basic and acidic residues" evidence="10">
    <location>
        <begin position="447"/>
        <end position="466"/>
    </location>
</feature>
<evidence type="ECO:0000256" key="5">
    <source>
        <dbReference type="ARBA" id="ARBA00022989"/>
    </source>
</evidence>
<evidence type="ECO:0000256" key="10">
    <source>
        <dbReference type="SAM" id="MobiDB-lite"/>
    </source>
</evidence>
<dbReference type="Pfam" id="PF00307">
    <property type="entry name" value="CH"/>
    <property type="match status" value="2"/>
</dbReference>
<evidence type="ECO:0000313" key="13">
    <source>
        <dbReference type="Proteomes" id="UP000264800"/>
    </source>
</evidence>
<evidence type="ECO:0000256" key="1">
    <source>
        <dbReference type="ARBA" id="ARBA00004211"/>
    </source>
</evidence>
<keyword evidence="13" id="KW-1185">Reference proteome</keyword>
<organism evidence="12 13">
    <name type="scientific">Kryptolebias marmoratus</name>
    <name type="common">Mangrove killifish</name>
    <name type="synonym">Rivulus marmoratus</name>
    <dbReference type="NCBI Taxonomy" id="37003"/>
    <lineage>
        <taxon>Eukaryota</taxon>
        <taxon>Metazoa</taxon>
        <taxon>Chordata</taxon>
        <taxon>Craniata</taxon>
        <taxon>Vertebrata</taxon>
        <taxon>Euteleostomi</taxon>
        <taxon>Actinopterygii</taxon>
        <taxon>Neopterygii</taxon>
        <taxon>Teleostei</taxon>
        <taxon>Neoteleostei</taxon>
        <taxon>Acanthomorphata</taxon>
        <taxon>Ovalentaria</taxon>
        <taxon>Atherinomorphae</taxon>
        <taxon>Cyprinodontiformes</taxon>
        <taxon>Rivulidae</taxon>
        <taxon>Kryptolebias</taxon>
    </lineage>
</organism>
<dbReference type="CTD" id="445211"/>
<dbReference type="FunFam" id="1.10.418.10:FF:000063">
    <property type="entry name" value="Calmin"/>
    <property type="match status" value="1"/>
</dbReference>
<evidence type="ECO:0000256" key="3">
    <source>
        <dbReference type="ARBA" id="ARBA00022692"/>
    </source>
</evidence>
<dbReference type="PANTHER" id="PTHR47535">
    <property type="entry name" value="MUSCLE-SPECIFIC PROTEIN 300 KDA, ISOFORM G"/>
    <property type="match status" value="1"/>
</dbReference>
<dbReference type="GO" id="GO:0034993">
    <property type="term" value="C:meiotic nuclear membrane microtubule tethering complex"/>
    <property type="evidence" value="ECO:0007669"/>
    <property type="project" value="TreeGrafter"/>
</dbReference>
<dbReference type="InterPro" id="IPR052403">
    <property type="entry name" value="LINC-complex_assoc"/>
</dbReference>
<evidence type="ECO:0000256" key="8">
    <source>
        <dbReference type="ARBA" id="ARBA00070333"/>
    </source>
</evidence>
<evidence type="ECO:0000256" key="2">
    <source>
        <dbReference type="ARBA" id="ARBA00022553"/>
    </source>
</evidence>
<dbReference type="GeneID" id="108231775"/>
<dbReference type="OMA" id="QDGRMLM"/>
<dbReference type="STRING" id="37003.ENSKMAP00000005027"/>
<dbReference type="RefSeq" id="XP_017264546.1">
    <property type="nucleotide sequence ID" value="XM_017409057.3"/>
</dbReference>
<dbReference type="Ensembl" id="ENSKMAT00000005116.1">
    <property type="protein sequence ID" value="ENSKMAP00000005027.1"/>
    <property type="gene ID" value="ENSKMAG00000003829.1"/>
</dbReference>
<dbReference type="Gene3D" id="1.10.418.10">
    <property type="entry name" value="Calponin-like domain"/>
    <property type="match status" value="2"/>
</dbReference>
<dbReference type="AlphaFoldDB" id="A0A3Q3ETD3"/>
<feature type="domain" description="Calponin-homology (CH)" evidence="11">
    <location>
        <begin position="25"/>
        <end position="132"/>
    </location>
</feature>
<dbReference type="Proteomes" id="UP000264800">
    <property type="component" value="Unplaced"/>
</dbReference>
<keyword evidence="7" id="KW-0009">Actin-binding</keyword>
<keyword evidence="4" id="KW-0677">Repeat</keyword>
<evidence type="ECO:0000256" key="9">
    <source>
        <dbReference type="ARBA" id="ARBA00082870"/>
    </source>
</evidence>
<keyword evidence="6" id="KW-0472">Membrane</keyword>
<dbReference type="GO" id="GO:0005640">
    <property type="term" value="C:nuclear outer membrane"/>
    <property type="evidence" value="ECO:0007669"/>
    <property type="project" value="TreeGrafter"/>
</dbReference>
<evidence type="ECO:0000256" key="6">
    <source>
        <dbReference type="ARBA" id="ARBA00023136"/>
    </source>
</evidence>
<proteinExistence type="predicted"/>
<dbReference type="GeneTree" id="ENSGT00940000159056"/>
<dbReference type="SUPFAM" id="SSF47576">
    <property type="entry name" value="Calponin-homology domain, CH-domain"/>
    <property type="match status" value="1"/>
</dbReference>
<feature type="compositionally biased region" description="Basic and acidic residues" evidence="10">
    <location>
        <begin position="548"/>
        <end position="565"/>
    </location>
</feature>
<dbReference type="GO" id="GO:0007097">
    <property type="term" value="P:nuclear migration"/>
    <property type="evidence" value="ECO:0007669"/>
    <property type="project" value="TreeGrafter"/>
</dbReference>
<name>A0A3Q3ETD3_KRYMA</name>
<keyword evidence="2" id="KW-0597">Phosphoprotein</keyword>
<keyword evidence="5" id="KW-1133">Transmembrane helix</keyword>
<feature type="domain" description="Calponin-homology (CH)" evidence="11">
    <location>
        <begin position="192"/>
        <end position="296"/>
    </location>
</feature>
<feature type="region of interest" description="Disordered" evidence="10">
    <location>
        <begin position="150"/>
        <end position="184"/>
    </location>
</feature>
<dbReference type="GO" id="GO:0051015">
    <property type="term" value="F:actin filament binding"/>
    <property type="evidence" value="ECO:0007669"/>
    <property type="project" value="TreeGrafter"/>
</dbReference>
<protein>
    <recommendedName>
        <fullName evidence="8">Calmin</fullName>
    </recommendedName>
    <alternativeName>
        <fullName evidence="9">Calponin-like transmembrane domain protein</fullName>
    </alternativeName>
</protein>
<feature type="compositionally biased region" description="Basic and acidic residues" evidence="10">
    <location>
        <begin position="574"/>
        <end position="587"/>
    </location>
</feature>
<accession>A0A3Q3ETD3</accession>
<evidence type="ECO:0000256" key="4">
    <source>
        <dbReference type="ARBA" id="ARBA00022737"/>
    </source>
</evidence>
<dbReference type="PROSITE" id="PS50021">
    <property type="entry name" value="CH"/>
    <property type="match status" value="2"/>
</dbReference>
<feature type="region of interest" description="Disordered" evidence="10">
    <location>
        <begin position="652"/>
        <end position="727"/>
    </location>
</feature>
<comment type="subcellular location">
    <subcellularLocation>
        <location evidence="1">Membrane</location>
        <topology evidence="1">Single-pass type IV membrane protein</topology>
    </subcellularLocation>
</comment>
<feature type="region of interest" description="Disordered" evidence="10">
    <location>
        <begin position="439"/>
        <end position="626"/>
    </location>
</feature>
<reference evidence="12" key="2">
    <citation type="submission" date="2025-09" db="UniProtKB">
        <authorList>
            <consortium name="Ensembl"/>
        </authorList>
    </citation>
    <scope>IDENTIFICATION</scope>
</reference>
<evidence type="ECO:0000313" key="12">
    <source>
        <dbReference type="Ensembl" id="ENSKMAP00000005027.1"/>
    </source>
</evidence>
<feature type="compositionally biased region" description="Polar residues" evidence="10">
    <location>
        <begin position="487"/>
        <end position="499"/>
    </location>
</feature>
<feature type="compositionally biased region" description="Basic and acidic residues" evidence="10">
    <location>
        <begin position="595"/>
        <end position="618"/>
    </location>
</feature>
<keyword evidence="3" id="KW-0812">Transmembrane</keyword>
<dbReference type="KEGG" id="kmr:108231775"/>
<evidence type="ECO:0000256" key="7">
    <source>
        <dbReference type="ARBA" id="ARBA00023203"/>
    </source>
</evidence>
<dbReference type="InterPro" id="IPR001715">
    <property type="entry name" value="CH_dom"/>
</dbReference>
<evidence type="ECO:0000259" key="11">
    <source>
        <dbReference type="PROSITE" id="PS50021"/>
    </source>
</evidence>
<feature type="compositionally biased region" description="Basic and acidic residues" evidence="10">
    <location>
        <begin position="525"/>
        <end position="537"/>
    </location>
</feature>